<gene>
    <name evidence="3" type="ORF">GCM10017786_18670</name>
</gene>
<evidence type="ECO:0000259" key="2">
    <source>
        <dbReference type="Pfam" id="PF13280"/>
    </source>
</evidence>
<protein>
    <recommendedName>
        <fullName evidence="2">WYL domain-containing protein</fullName>
    </recommendedName>
</protein>
<accession>A0ABQ3IPH5</accession>
<dbReference type="PROSITE" id="PS52050">
    <property type="entry name" value="WYL"/>
    <property type="match status" value="1"/>
</dbReference>
<sequence>MLVAPETDLLASRVAEVRPAVFAGHRLRIHYASAGQAPRWRTVDPIGLVTVRGQGCLLTTRSGVDRTYRLSRILAAVELAEPARRPDRDDLDRAWRERGTRFPDRRRPGHRGGPTGPRPDPPRARPDRGAGPVHSGDDSSTSACGSPGGGCPSPRATR</sequence>
<feature type="domain" description="WYL" evidence="2">
    <location>
        <begin position="15"/>
        <end position="76"/>
    </location>
</feature>
<evidence type="ECO:0000313" key="4">
    <source>
        <dbReference type="Proteomes" id="UP000605897"/>
    </source>
</evidence>
<feature type="region of interest" description="Disordered" evidence="1">
    <location>
        <begin position="81"/>
        <end position="158"/>
    </location>
</feature>
<evidence type="ECO:0000256" key="1">
    <source>
        <dbReference type="SAM" id="MobiDB-lite"/>
    </source>
</evidence>
<dbReference type="Pfam" id="PF13280">
    <property type="entry name" value="WYL"/>
    <property type="match status" value="1"/>
</dbReference>
<organism evidence="3 4">
    <name type="scientific">Amycolatopsis deserti</name>
    <dbReference type="NCBI Taxonomy" id="185696"/>
    <lineage>
        <taxon>Bacteria</taxon>
        <taxon>Bacillati</taxon>
        <taxon>Actinomycetota</taxon>
        <taxon>Actinomycetes</taxon>
        <taxon>Pseudonocardiales</taxon>
        <taxon>Pseudonocardiaceae</taxon>
        <taxon>Amycolatopsis</taxon>
    </lineage>
</organism>
<dbReference type="EMBL" id="BNAU01000002">
    <property type="protein sequence ID" value="GHE87260.1"/>
    <property type="molecule type" value="Genomic_DNA"/>
</dbReference>
<keyword evidence="4" id="KW-1185">Reference proteome</keyword>
<evidence type="ECO:0000313" key="3">
    <source>
        <dbReference type="EMBL" id="GHE87260.1"/>
    </source>
</evidence>
<dbReference type="Proteomes" id="UP000605897">
    <property type="component" value="Unassembled WGS sequence"/>
</dbReference>
<name>A0ABQ3IPH5_9PSEU</name>
<proteinExistence type="predicted"/>
<feature type="compositionally biased region" description="Basic and acidic residues" evidence="1">
    <location>
        <begin position="81"/>
        <end position="106"/>
    </location>
</feature>
<reference evidence="4" key="1">
    <citation type="journal article" date="2019" name="Int. J. Syst. Evol. Microbiol.">
        <title>The Global Catalogue of Microorganisms (GCM) 10K type strain sequencing project: providing services to taxonomists for standard genome sequencing and annotation.</title>
        <authorList>
            <consortium name="The Broad Institute Genomics Platform"/>
            <consortium name="The Broad Institute Genome Sequencing Center for Infectious Disease"/>
            <person name="Wu L."/>
            <person name="Ma J."/>
        </authorList>
    </citation>
    <scope>NUCLEOTIDE SEQUENCE [LARGE SCALE GENOMIC DNA]</scope>
    <source>
        <strain evidence="4">CGMCC 4.7677</strain>
    </source>
</reference>
<dbReference type="InterPro" id="IPR026881">
    <property type="entry name" value="WYL_dom"/>
</dbReference>
<comment type="caution">
    <text evidence="3">The sequence shown here is derived from an EMBL/GenBank/DDBJ whole genome shotgun (WGS) entry which is preliminary data.</text>
</comment>